<dbReference type="InterPro" id="IPR015217">
    <property type="entry name" value="Invasin_dom_3"/>
</dbReference>
<evidence type="ECO:0000313" key="5">
    <source>
        <dbReference type="Proteomes" id="UP000008793"/>
    </source>
</evidence>
<feature type="domain" description="Big-1" evidence="3">
    <location>
        <begin position="1621"/>
        <end position="1713"/>
    </location>
</feature>
<dbReference type="InterPro" id="IPR008964">
    <property type="entry name" value="Invasin/intimin_cell_adhesion"/>
</dbReference>
<feature type="domain" description="Big-1" evidence="3">
    <location>
        <begin position="1317"/>
        <end position="1411"/>
    </location>
</feature>
<feature type="domain" description="Big-1" evidence="3">
    <location>
        <begin position="2622"/>
        <end position="2715"/>
    </location>
</feature>
<dbReference type="HOGENOM" id="CLU_000289_0_0_6"/>
<feature type="domain" description="Big-1" evidence="3">
    <location>
        <begin position="1419"/>
        <end position="1512"/>
    </location>
</feature>
<dbReference type="InterPro" id="IPR013783">
    <property type="entry name" value="Ig-like_fold"/>
</dbReference>
<organism evidence="5">
    <name type="scientific">Erwinia billingiae (strain Eb661)</name>
    <dbReference type="NCBI Taxonomy" id="634500"/>
    <lineage>
        <taxon>Bacteria</taxon>
        <taxon>Pseudomonadati</taxon>
        <taxon>Pseudomonadota</taxon>
        <taxon>Gammaproteobacteria</taxon>
        <taxon>Enterobacterales</taxon>
        <taxon>Erwiniaceae</taxon>
        <taxon>Erwinia</taxon>
    </lineage>
</organism>
<dbReference type="PANTHER" id="PTHR39576">
    <property type="entry name" value="ATTACHING AND EFFACING PROTEIN HOMOLOG-RELATED-RELATED"/>
    <property type="match status" value="1"/>
</dbReference>
<gene>
    <name evidence="4" type="ordered locus">EbC_38630</name>
</gene>
<dbReference type="Pfam" id="PF02369">
    <property type="entry name" value="Big_1"/>
    <property type="match status" value="22"/>
</dbReference>
<protein>
    <submittedName>
        <fullName evidence="4">Putative invasin</fullName>
    </submittedName>
</protein>
<dbReference type="InterPro" id="IPR051715">
    <property type="entry name" value="Intimin-Invasin_domain"/>
</dbReference>
<dbReference type="PROSITE" id="PS51127">
    <property type="entry name" value="BIG1"/>
    <property type="match status" value="22"/>
</dbReference>
<accession>D8MX37</accession>
<dbReference type="SMART" id="SM00634">
    <property type="entry name" value="BID_1"/>
    <property type="match status" value="23"/>
</dbReference>
<dbReference type="STRING" id="634500.EbC_38630"/>
<dbReference type="EMBL" id="FP236843">
    <property type="protein sequence ID" value="CAX61394.1"/>
    <property type="molecule type" value="Genomic_DNA"/>
</dbReference>
<dbReference type="Pfam" id="PF11924">
    <property type="entry name" value="IAT_beta"/>
    <property type="match status" value="1"/>
</dbReference>
<dbReference type="PANTHER" id="PTHR39576:SF2">
    <property type="entry name" value="ATTACHING AND EFFACING PROTEIN HOMOLOG-RELATED"/>
    <property type="match status" value="1"/>
</dbReference>
<dbReference type="eggNOG" id="COG2373">
    <property type="taxonomic scope" value="Bacteria"/>
</dbReference>
<dbReference type="Gene3D" id="2.40.160.160">
    <property type="entry name" value="Inverse autotransporter, beta-domain"/>
    <property type="match status" value="1"/>
</dbReference>
<proteinExistence type="inferred from homology"/>
<feature type="domain" description="Big-1" evidence="3">
    <location>
        <begin position="1216"/>
        <end position="1309"/>
    </location>
</feature>
<feature type="domain" description="Big-1" evidence="3">
    <location>
        <begin position="1721"/>
        <end position="1814"/>
    </location>
</feature>
<feature type="domain" description="Big-1" evidence="3">
    <location>
        <begin position="2122"/>
        <end position="2216"/>
    </location>
</feature>
<feature type="domain" description="Big-1" evidence="3">
    <location>
        <begin position="611"/>
        <end position="701"/>
    </location>
</feature>
<name>D8MX37_ERWBE</name>
<dbReference type="GO" id="GO:0009279">
    <property type="term" value="C:cell outer membrane"/>
    <property type="evidence" value="ECO:0007669"/>
    <property type="project" value="TreeGrafter"/>
</dbReference>
<feature type="domain" description="Big-1" evidence="3">
    <location>
        <begin position="1520"/>
        <end position="1613"/>
    </location>
</feature>
<feature type="domain" description="Big-1" evidence="3">
    <location>
        <begin position="1922"/>
        <end position="2014"/>
    </location>
</feature>
<dbReference type="FunFam" id="2.60.40.10:FF:000182">
    <property type="entry name" value="Gamma intimin"/>
    <property type="match status" value="1"/>
</dbReference>
<dbReference type="eggNOG" id="COG5492">
    <property type="taxonomic scope" value="Bacteria"/>
</dbReference>
<dbReference type="SUPFAM" id="SSF49373">
    <property type="entry name" value="Invasin/intimin cell-adhesion fragments"/>
    <property type="match status" value="23"/>
</dbReference>
<feature type="domain" description="Big-1" evidence="3">
    <location>
        <begin position="1015"/>
        <end position="1108"/>
    </location>
</feature>
<feature type="domain" description="Big-1" evidence="3">
    <location>
        <begin position="810"/>
        <end position="904"/>
    </location>
</feature>
<feature type="compositionally biased region" description="Low complexity" evidence="2">
    <location>
        <begin position="35"/>
        <end position="64"/>
    </location>
</feature>
<keyword evidence="5" id="KW-1185">Reference proteome</keyword>
<sequence length="2825" mass="288651">MLALSETMAELNAGISTLPDRHTLEPAPATTAQESSDPSPSALNLSPPLFPASPAYDASSSSGPFNTAAELNKEGSNDLISQLPSLEGSQSSLSKEKSLLLNEDMQRSREADENDLRPLEGVKQFWQIMGADSRSQAGMGVITGIANDMASSALRDWMGQSGNTRIQFNSAGEASADLLIPWWDTPSTLLFNQQGVRVNKERTTLNLGLGLRHYLSDHFMLGVNSFYDRDITGNNARFSVGAEAWTHYLKLSANKYQRLTDWHQSPLDAMEDYDERPANGFDLAADAWLPFYPQFGASVKYEKYFGKGIVLDNSASPSDLRDSPSAVTTTVNYTPIPLLTFKAGHKSGSGSDSFVGLDINYRLGLSWQEQTDRETVKVMRSLPGARYDFVDRNYNIVMQYRKQNLISLSLPASVSAEAASTTVITASVRAKYGLKKIDWRAAELIAAGGSLSQDSATSVAVKLPKYLHEGVNSYTVSAIATDNHGNVSPESTVVINLIPSSTIISLEVKPADNVVANGVDAAQLHAKVTGKSGELLSDHNVRFVVSGIDDSCILKGANNCEALHITDTSGSAMVPLASTRAGKVTIFSHLDNGNRDSKTLNFIADSTTAEMAELTMDVNNAVANGSVANKARVLVADYYGNPIRNVPVTFSVAGNATLSTTATVTDSNGSATVELTSKLAGTVTLTASATGMTKSAELTFVADLRTAKIDDLFATPATEVTANGADATVLTAVVKDTNGNRVSGAPVIFNATGAAKLGQTTVISDADGAVRVNLTSIRAGSSTVTAITGEDKTGKQVTVTFISDISTAQIDQFTASPEAGVKADGTEAAQLNAVVQDAQGNAVSGILVNFAIISGNVRLSATEAISGNDGTVTISLASATANSITVSATTPFDATGKQVSVEFVADVATASVESLIASPASEVKANGIATSILSAQVKDARGNLVSGAKVSFSVPADGKGKLSQSSAITSREGIATVQLTSTQADTLTVTAKTDFDTTGKQATVSFIADATTARIASLSASRDTEVKANGSDSSLLTAKVKDNFGNAVAGVTVTFRVHGHAILGESNAETDSDGTATVSLTSKAAGSSTVTAVVDGDNIGKQTVVGFIADVATAKVESLIPSRDNDVLSNGNDMSVLTVTVKDANGNLVNNAKVFFNVSGKGSATPSPATTSNGIATVQLTSTEAGIVTVTATTDADASGKQTSVTFRADVGTAKIDSLSASRDSNVKANGTDSSILTATVKDANGNLVDGAKVFFTSSAGKGKLSQTSATTVNGVATTVLTSLSAETITVTATTNVDSTGKQAAVSFIGDSDTATIADFTASRTENVTANGQDSAMVTATVKDAQGNLVNGATVTFTVSDGKAKLSPTSATSNQNGIATAQLTSNVADIITVTAVTNFDGTGKQTSVSFIADLATAKVASLSATRTDGVKANGTDSTTLVATVKDSSGNLVNGANVTFSVVTDNGELSQKSANTVNGIAGVNLFSTRAEIISVKAVTDFDATGKTESVSFIADLATAKIENFIASPDAGVVANGTDSSELKATVTDANGNRVKQANVFFSVEGNADLATQSAKTNDDGYAIVSLTNRTAEISTVTATTDADKSGKNKAVSFIADKSTAKVDSLTPFPSTALANGRSVITLTAVIRDANNNPVSQVPVSFTATNGAILESGSVTTDSNGKVSVGLTSVNADSSTVTATTATDQSGQQATVTFVAEAQTASIATLTATPASGIKADGKATSTIDVTVKDANGNVVANEEVTFHVTGNADLSPSTVKTNGKGAAKVTLKSATAGSTTITAVTAFDTTGKQTAVSFIADADTAKIDSLIPSRTDNVKADGSDSSVITATVKDANGNRVNGAKVTFTVTGGKLAEDSVTTVDGVASVQLTSLSAESITVTATVGADSTGKQTSVLFKADPATATIDSLIPSRPSDVKANGTDHSVLTATVKDANGNLVSGVTVSFKINVGNGTLSQNSATTVNGLATVELMSRTAAITTVRAHTETDTNFKEAAVSFIADSTTVKIDTLTASRSSDVTANGADRSVISARLRDANGNPVSGFDVTFTVTSGEGVLAKTTRSNVNGVATANLTSRSASSSTVTATLEGDSIGKQVSVSFVADAATAHVDFLDASRKSDVIANGADSSVLRARVVDAYNNAVSNKPVSFSVSGNANLAGTSATTDSEGYAEMKLTSLIADSSTVTATTDYDKTGKQASVSFIADQATAKVDSLSAAPESGITANGTDKSVLTATVSDANGNRVNNARVTFTIKGNANLINSSATTGNDGKASVSAISFTAGSSTVLAQTAYDKTGKQASVNFIGDIATAAINSFTASQSQVIADGKSFATLTGIVKDANGNLVAGAAVTFKAPANGTLSQSSAVSDSEGKVVVTIASKIAGIHETRAVTKYDPEGKNAAVNFIANENTAKVTDIMMSANIPLANTKDQSILTAVVQDANENPVSDVEVIFTLSGKATPNQLTARTDNNGYAKMTLTSTVAGSNTVTARTDMVKDSKSITVVFKADASTATIASLTATPAEGIIADGVAVSTIKALITDAYNNPVSDTSVTFSAPGTLSKGQVQTDSAGMAVTTVSSSQAMTMDVMASTKGIEKTVSVTFIANTKTAVVDSLTASPATGVTADGNTFSTLTAVVKDAKGNPVKDVAVTFQAAGTVIWGARTLKTDAEGVSTAEIASTLAGSITLTAIISTDTTGKSTKVIFVAAPINASNSVLQLSNNILPADGKSTLAITLTAKDKFQNVVTGGKVAFKVANLEGTKISAVTEKNGVYTATLTGGTKAGTGTISILQNDVLVENMSVDVGLYSPQLTLVIN</sequence>
<feature type="domain" description="Big-1" evidence="3">
    <location>
        <begin position="1821"/>
        <end position="1913"/>
    </location>
</feature>
<evidence type="ECO:0000256" key="2">
    <source>
        <dbReference type="SAM" id="MobiDB-lite"/>
    </source>
</evidence>
<evidence type="ECO:0000313" key="4">
    <source>
        <dbReference type="EMBL" id="CAX61394.1"/>
    </source>
</evidence>
<dbReference type="GeneID" id="90514634"/>
<feature type="domain" description="Big-1" evidence="3">
    <location>
        <begin position="2425"/>
        <end position="2515"/>
    </location>
</feature>
<feature type="domain" description="Big-1" evidence="3">
    <location>
        <begin position="2022"/>
        <end position="2115"/>
    </location>
</feature>
<reference evidence="4 5" key="1">
    <citation type="journal article" date="2010" name="BMC Genomics">
        <title>Genome comparison of the epiphytic bacteria Erwinia billingiae and E. tasmaniensis with the pear pathogen E. pyrifoliae.</title>
        <authorList>
            <person name="Kube M."/>
            <person name="Migdoll A.M."/>
            <person name="Gehring I."/>
            <person name="Heitmann K."/>
            <person name="Mayer Y."/>
            <person name="Kuhl H."/>
            <person name="Knaust F."/>
            <person name="Geider K."/>
            <person name="Reinhardt R."/>
        </authorList>
    </citation>
    <scope>NUCLEOTIDE SEQUENCE [LARGE SCALE GENOMIC DNA]</scope>
    <source>
        <strain evidence="4 5">Eb661</strain>
    </source>
</reference>
<feature type="domain" description="Big-1" evidence="3">
    <location>
        <begin position="503"/>
        <end position="603"/>
    </location>
</feature>
<feature type="domain" description="Big-1" evidence="3">
    <location>
        <begin position="710"/>
        <end position="802"/>
    </location>
</feature>
<feature type="domain" description="Big-1" evidence="3">
    <location>
        <begin position="1116"/>
        <end position="1208"/>
    </location>
</feature>
<dbReference type="RefSeq" id="WP_013203878.1">
    <property type="nucleotide sequence ID" value="NC_014306.1"/>
</dbReference>
<dbReference type="InterPro" id="IPR024519">
    <property type="entry name" value="IAT_beta"/>
</dbReference>
<feature type="domain" description="Big-1" evidence="3">
    <location>
        <begin position="2525"/>
        <end position="2614"/>
    </location>
</feature>
<dbReference type="Gene3D" id="2.60.40.10">
    <property type="entry name" value="Immunoglobulins"/>
    <property type="match status" value="23"/>
</dbReference>
<feature type="region of interest" description="Disordered" evidence="2">
    <location>
        <begin position="15"/>
        <end position="70"/>
    </location>
</feature>
<feature type="domain" description="Big-1" evidence="3">
    <location>
        <begin position="2225"/>
        <end position="2317"/>
    </location>
</feature>
<dbReference type="Proteomes" id="UP000008793">
    <property type="component" value="Chromosome"/>
</dbReference>
<dbReference type="InterPro" id="IPR038177">
    <property type="entry name" value="IAT_beta_sf"/>
</dbReference>
<dbReference type="Pfam" id="PF09134">
    <property type="entry name" value="Invasin_D3"/>
    <property type="match status" value="1"/>
</dbReference>
<evidence type="ECO:0000259" key="3">
    <source>
        <dbReference type="PROSITE" id="PS51127"/>
    </source>
</evidence>
<evidence type="ECO:0000256" key="1">
    <source>
        <dbReference type="ARBA" id="ARBA00010116"/>
    </source>
</evidence>
<comment type="similarity">
    <text evidence="1">Belongs to the intimin/invasin family.</text>
</comment>
<feature type="domain" description="Big-1" evidence="3">
    <location>
        <begin position="2325"/>
        <end position="2417"/>
    </location>
</feature>
<dbReference type="InterPro" id="IPR003344">
    <property type="entry name" value="Big_1_dom"/>
</dbReference>
<feature type="domain" description="Big-1" evidence="3">
    <location>
        <begin position="913"/>
        <end position="1007"/>
    </location>
</feature>
<dbReference type="KEGG" id="ebi:EbC_38630"/>